<feature type="short sequence motif" description="'HIGH' region" evidence="7">
    <location>
        <begin position="11"/>
        <end position="21"/>
    </location>
</feature>
<keyword evidence="2 7" id="KW-0436">Ligase</keyword>
<dbReference type="Proteomes" id="UP001597221">
    <property type="component" value="Unassembled WGS sequence"/>
</dbReference>
<comment type="similarity">
    <text evidence="1 7">Belongs to the class-I aminoacyl-tRNA synthetase family. Glutamate--tRNA ligase type 1 subfamily.</text>
</comment>
<dbReference type="Pfam" id="PF19269">
    <property type="entry name" value="Anticodon_2"/>
    <property type="match status" value="1"/>
</dbReference>
<evidence type="ECO:0000256" key="7">
    <source>
        <dbReference type="HAMAP-Rule" id="MF_00022"/>
    </source>
</evidence>
<name>A0ABW4HWT9_9BACI</name>
<keyword evidence="6 7" id="KW-0030">Aminoacyl-tRNA synthetase</keyword>
<comment type="caution">
    <text evidence="7">Lacks conserved residue(s) required for the propagation of feature annotation.</text>
</comment>
<dbReference type="EC" id="6.1.1.17" evidence="7"/>
<dbReference type="InterPro" id="IPR001412">
    <property type="entry name" value="aa-tRNA-synth_I_CS"/>
</dbReference>
<dbReference type="EMBL" id="JBHUDE010000160">
    <property type="protein sequence ID" value="MFD1609637.1"/>
    <property type="molecule type" value="Genomic_DNA"/>
</dbReference>
<evidence type="ECO:0000256" key="4">
    <source>
        <dbReference type="ARBA" id="ARBA00022840"/>
    </source>
</evidence>
<dbReference type="PANTHER" id="PTHR43311">
    <property type="entry name" value="GLUTAMATE--TRNA LIGASE"/>
    <property type="match status" value="1"/>
</dbReference>
<proteinExistence type="inferred from homology"/>
<feature type="short sequence motif" description="'KMSKS' region" evidence="7">
    <location>
        <begin position="252"/>
        <end position="256"/>
    </location>
</feature>
<keyword evidence="11" id="KW-1185">Reference proteome</keyword>
<keyword evidence="4 7" id="KW-0067">ATP-binding</keyword>
<feature type="domain" description="Glutamyl/glutaminyl-tRNA synthetase class Ib catalytic" evidence="8">
    <location>
        <begin position="4"/>
        <end position="323"/>
    </location>
</feature>
<evidence type="ECO:0000256" key="6">
    <source>
        <dbReference type="ARBA" id="ARBA00023146"/>
    </source>
</evidence>
<comment type="subunit">
    <text evidence="7">Monomer.</text>
</comment>
<dbReference type="Gene3D" id="3.40.50.620">
    <property type="entry name" value="HUPs"/>
    <property type="match status" value="1"/>
</dbReference>
<dbReference type="GO" id="GO:0004818">
    <property type="term" value="F:glutamate-tRNA ligase activity"/>
    <property type="evidence" value="ECO:0007669"/>
    <property type="project" value="UniProtKB-EC"/>
</dbReference>
<feature type="domain" description="Aminoacyl-tRNA synthetase class I anticodon-binding" evidence="9">
    <location>
        <begin position="337"/>
        <end position="483"/>
    </location>
</feature>
<dbReference type="InterPro" id="IPR020058">
    <property type="entry name" value="Glu/Gln-tRNA-synth_Ib_cat-dom"/>
</dbReference>
<dbReference type="Pfam" id="PF00749">
    <property type="entry name" value="tRNA-synt_1c"/>
    <property type="match status" value="1"/>
</dbReference>
<accession>A0ABW4HWT9</accession>
<gene>
    <name evidence="7 10" type="primary">gltX</name>
    <name evidence="10" type="ORF">ACFSBH_18620</name>
</gene>
<comment type="caution">
    <text evidence="10">The sequence shown here is derived from an EMBL/GenBank/DDBJ whole genome shotgun (WGS) entry which is preliminary data.</text>
</comment>
<dbReference type="SUPFAM" id="SSF48163">
    <property type="entry name" value="An anticodon-binding domain of class I aminoacyl-tRNA synthetases"/>
    <property type="match status" value="1"/>
</dbReference>
<dbReference type="InterPro" id="IPR020751">
    <property type="entry name" value="aa-tRNA-synth_I_codon-bd_sub2"/>
</dbReference>
<dbReference type="InterPro" id="IPR014729">
    <property type="entry name" value="Rossmann-like_a/b/a_fold"/>
</dbReference>
<dbReference type="InterPro" id="IPR000924">
    <property type="entry name" value="Glu/Gln-tRNA-synth"/>
</dbReference>
<dbReference type="InterPro" id="IPR049940">
    <property type="entry name" value="GluQ/Sye"/>
</dbReference>
<evidence type="ECO:0000256" key="2">
    <source>
        <dbReference type="ARBA" id="ARBA00022598"/>
    </source>
</evidence>
<keyword evidence="3 7" id="KW-0547">Nucleotide-binding</keyword>
<dbReference type="InterPro" id="IPR045462">
    <property type="entry name" value="aa-tRNA-synth_I_cd-bd"/>
</dbReference>
<protein>
    <recommendedName>
        <fullName evidence="7">Glutamate--tRNA ligase</fullName>
        <ecNumber evidence="7">6.1.1.17</ecNumber>
    </recommendedName>
    <alternativeName>
        <fullName evidence="7">Glutamyl-tRNA synthetase</fullName>
        <shortName evidence="7">GluRS</shortName>
    </alternativeName>
</protein>
<dbReference type="InterPro" id="IPR004527">
    <property type="entry name" value="Glu-tRNA-ligase_bac/mito"/>
</dbReference>
<evidence type="ECO:0000313" key="10">
    <source>
        <dbReference type="EMBL" id="MFD1609637.1"/>
    </source>
</evidence>
<dbReference type="PROSITE" id="PS00178">
    <property type="entry name" value="AA_TRNA_LIGASE_I"/>
    <property type="match status" value="1"/>
</dbReference>
<comment type="catalytic activity">
    <reaction evidence="7">
        <text>tRNA(Glu) + L-glutamate + ATP = L-glutamyl-tRNA(Glu) + AMP + diphosphate</text>
        <dbReference type="Rhea" id="RHEA:23540"/>
        <dbReference type="Rhea" id="RHEA-COMP:9663"/>
        <dbReference type="Rhea" id="RHEA-COMP:9680"/>
        <dbReference type="ChEBI" id="CHEBI:29985"/>
        <dbReference type="ChEBI" id="CHEBI:30616"/>
        <dbReference type="ChEBI" id="CHEBI:33019"/>
        <dbReference type="ChEBI" id="CHEBI:78442"/>
        <dbReference type="ChEBI" id="CHEBI:78520"/>
        <dbReference type="ChEBI" id="CHEBI:456215"/>
        <dbReference type="EC" id="6.1.1.17"/>
    </reaction>
</comment>
<organism evidence="10 11">
    <name type="scientific">Oceanobacillus luteolus</name>
    <dbReference type="NCBI Taxonomy" id="1274358"/>
    <lineage>
        <taxon>Bacteria</taxon>
        <taxon>Bacillati</taxon>
        <taxon>Bacillota</taxon>
        <taxon>Bacilli</taxon>
        <taxon>Bacillales</taxon>
        <taxon>Bacillaceae</taxon>
        <taxon>Oceanobacillus</taxon>
    </lineage>
</organism>
<evidence type="ECO:0000256" key="5">
    <source>
        <dbReference type="ARBA" id="ARBA00022917"/>
    </source>
</evidence>
<dbReference type="NCBIfam" id="TIGR00464">
    <property type="entry name" value="gltX_bact"/>
    <property type="match status" value="1"/>
</dbReference>
<evidence type="ECO:0000313" key="11">
    <source>
        <dbReference type="Proteomes" id="UP001597221"/>
    </source>
</evidence>
<keyword evidence="5 7" id="KW-0648">Protein biosynthesis</keyword>
<evidence type="ECO:0000256" key="3">
    <source>
        <dbReference type="ARBA" id="ARBA00022741"/>
    </source>
</evidence>
<dbReference type="PRINTS" id="PR00987">
    <property type="entry name" value="TRNASYNTHGLU"/>
</dbReference>
<keyword evidence="7" id="KW-0963">Cytoplasm</keyword>
<dbReference type="HAMAP" id="MF_00022">
    <property type="entry name" value="Glu_tRNA_synth_type1"/>
    <property type="match status" value="1"/>
</dbReference>
<dbReference type="SUPFAM" id="SSF52374">
    <property type="entry name" value="Nucleotidylyl transferase"/>
    <property type="match status" value="1"/>
</dbReference>
<evidence type="ECO:0000259" key="9">
    <source>
        <dbReference type="Pfam" id="PF19269"/>
    </source>
</evidence>
<comment type="subcellular location">
    <subcellularLocation>
        <location evidence="7">Cytoplasm</location>
    </subcellularLocation>
</comment>
<sequence>MTNEVRVRYAPSPTGHLHIGNARTALFNYLFAKHYGGDFIIRTEDTDEKRNVEGGEESQLQYLKWLGIEWEEGPDVGGDYGPYRQTERLDIYQKYVDELLERGLAYKCYMTEEELENEREEQKAKGQVPKYSGAHRDLTEEQIAAFEAEGRLPSIRFRVPDDVTYTFNDLVRKDITFESSDFGDWVIVKKNGIPTYNFAVAIDDHLMNITHVLRGEEHISNTPKQMMIYEAFGWTPPKYGHMTLILNENRKKLSKRDEHILQFIEQYRNLGYLPEAMFNFISLLGWSPVGEEEIFDKATLIEIFDPERLSTSPAIFDQQKLKWMNNEYIKNSELDKVIDLAMPYLIKAGKLSEDMDEEQRNWAEKVISLYREQLRYGEEIIELTELFFTDDITYDEAATNVLEEEQVPEVLSTFRDKLSQLDDFTADEIKAQTKATQKETGHKGKKLFMPIRVATTGQTHGPELPLAIELLGKDVVITRLDKVLQELSSN</sequence>
<dbReference type="CDD" id="cd00808">
    <property type="entry name" value="GluRS_core"/>
    <property type="match status" value="1"/>
</dbReference>
<reference evidence="11" key="1">
    <citation type="journal article" date="2019" name="Int. J. Syst. Evol. Microbiol.">
        <title>The Global Catalogue of Microorganisms (GCM) 10K type strain sequencing project: providing services to taxonomists for standard genome sequencing and annotation.</title>
        <authorList>
            <consortium name="The Broad Institute Genomics Platform"/>
            <consortium name="The Broad Institute Genome Sequencing Center for Infectious Disease"/>
            <person name="Wu L."/>
            <person name="Ma J."/>
        </authorList>
    </citation>
    <scope>NUCLEOTIDE SEQUENCE [LARGE SCALE GENOMIC DNA]</scope>
    <source>
        <strain evidence="11">CGMCC 1.12376</strain>
    </source>
</reference>
<dbReference type="InterPro" id="IPR033910">
    <property type="entry name" value="GluRS_core"/>
</dbReference>
<dbReference type="Gene3D" id="1.10.10.350">
    <property type="match status" value="1"/>
</dbReference>
<comment type="function">
    <text evidence="7">Catalyzes the attachment of glutamate to tRNA(Glu) in a two-step reaction: glutamate is first activated by ATP to form Glu-AMP and then transferred to the acceptor end of tRNA(Glu).</text>
</comment>
<dbReference type="PANTHER" id="PTHR43311:SF2">
    <property type="entry name" value="GLUTAMATE--TRNA LIGASE, MITOCHONDRIAL-RELATED"/>
    <property type="match status" value="1"/>
</dbReference>
<evidence type="ECO:0000259" key="8">
    <source>
        <dbReference type="Pfam" id="PF00749"/>
    </source>
</evidence>
<evidence type="ECO:0000256" key="1">
    <source>
        <dbReference type="ARBA" id="ARBA00007894"/>
    </source>
</evidence>
<dbReference type="RefSeq" id="WP_251514779.1">
    <property type="nucleotide sequence ID" value="NZ_JAMBON010000020.1"/>
</dbReference>
<dbReference type="InterPro" id="IPR008925">
    <property type="entry name" value="aa_tRNA-synth_I_cd-bd_sf"/>
</dbReference>
<feature type="binding site" evidence="7">
    <location>
        <position position="255"/>
    </location>
    <ligand>
        <name>ATP</name>
        <dbReference type="ChEBI" id="CHEBI:30616"/>
    </ligand>
</feature>